<dbReference type="PANTHER" id="PTHR47723:SF19">
    <property type="entry name" value="POLYNUCLEOTIDYL TRANSFERASE, RIBONUCLEASE H-LIKE SUPERFAMILY PROTEIN"/>
    <property type="match status" value="1"/>
</dbReference>
<dbReference type="InterPro" id="IPR002156">
    <property type="entry name" value="RNaseH_domain"/>
</dbReference>
<dbReference type="InterPro" id="IPR044730">
    <property type="entry name" value="RNase_H-like_dom_plant"/>
</dbReference>
<dbReference type="AlphaFoldDB" id="A0AAW2LC46"/>
<dbReference type="InterPro" id="IPR036397">
    <property type="entry name" value="RNaseH_sf"/>
</dbReference>
<accession>A0AAW2LC46</accession>
<gene>
    <name evidence="2" type="ORF">Sradi_5528500</name>
</gene>
<comment type="caution">
    <text evidence="2">The sequence shown here is derived from an EMBL/GenBank/DDBJ whole genome shotgun (WGS) entry which is preliminary data.</text>
</comment>
<reference evidence="2" key="2">
    <citation type="journal article" date="2024" name="Plant">
        <title>Genomic evolution and insights into agronomic trait innovations of Sesamum species.</title>
        <authorList>
            <person name="Miao H."/>
            <person name="Wang L."/>
            <person name="Qu L."/>
            <person name="Liu H."/>
            <person name="Sun Y."/>
            <person name="Le M."/>
            <person name="Wang Q."/>
            <person name="Wei S."/>
            <person name="Zheng Y."/>
            <person name="Lin W."/>
            <person name="Duan Y."/>
            <person name="Cao H."/>
            <person name="Xiong S."/>
            <person name="Wang X."/>
            <person name="Wei L."/>
            <person name="Li C."/>
            <person name="Ma Q."/>
            <person name="Ju M."/>
            <person name="Zhao R."/>
            <person name="Li G."/>
            <person name="Mu C."/>
            <person name="Tian Q."/>
            <person name="Mei H."/>
            <person name="Zhang T."/>
            <person name="Gao T."/>
            <person name="Zhang H."/>
        </authorList>
    </citation>
    <scope>NUCLEOTIDE SEQUENCE</scope>
    <source>
        <strain evidence="2">G02</strain>
    </source>
</reference>
<dbReference type="InterPro" id="IPR053151">
    <property type="entry name" value="RNase_H-like"/>
</dbReference>
<dbReference type="GO" id="GO:0004523">
    <property type="term" value="F:RNA-DNA hybrid ribonuclease activity"/>
    <property type="evidence" value="ECO:0007669"/>
    <property type="project" value="InterPro"/>
</dbReference>
<dbReference type="PROSITE" id="PS50879">
    <property type="entry name" value="RNASE_H_1"/>
    <property type="match status" value="1"/>
</dbReference>
<organism evidence="2">
    <name type="scientific">Sesamum radiatum</name>
    <name type="common">Black benniseed</name>
    <dbReference type="NCBI Taxonomy" id="300843"/>
    <lineage>
        <taxon>Eukaryota</taxon>
        <taxon>Viridiplantae</taxon>
        <taxon>Streptophyta</taxon>
        <taxon>Embryophyta</taxon>
        <taxon>Tracheophyta</taxon>
        <taxon>Spermatophyta</taxon>
        <taxon>Magnoliopsida</taxon>
        <taxon>eudicotyledons</taxon>
        <taxon>Gunneridae</taxon>
        <taxon>Pentapetalae</taxon>
        <taxon>asterids</taxon>
        <taxon>lamiids</taxon>
        <taxon>Lamiales</taxon>
        <taxon>Pedaliaceae</taxon>
        <taxon>Sesamum</taxon>
    </lineage>
</organism>
<protein>
    <recommendedName>
        <fullName evidence="1">RNase H type-1 domain-containing protein</fullName>
    </recommendedName>
</protein>
<dbReference type="Gene3D" id="3.30.420.10">
    <property type="entry name" value="Ribonuclease H-like superfamily/Ribonuclease H"/>
    <property type="match status" value="1"/>
</dbReference>
<dbReference type="PANTHER" id="PTHR47723">
    <property type="entry name" value="OS05G0353850 PROTEIN"/>
    <property type="match status" value="1"/>
</dbReference>
<dbReference type="EMBL" id="JACGWJ010000025">
    <property type="protein sequence ID" value="KAL0316503.1"/>
    <property type="molecule type" value="Genomic_DNA"/>
</dbReference>
<dbReference type="GO" id="GO:0003676">
    <property type="term" value="F:nucleic acid binding"/>
    <property type="evidence" value="ECO:0007669"/>
    <property type="project" value="InterPro"/>
</dbReference>
<dbReference type="SUPFAM" id="SSF53098">
    <property type="entry name" value="Ribonuclease H-like"/>
    <property type="match status" value="1"/>
</dbReference>
<evidence type="ECO:0000259" key="1">
    <source>
        <dbReference type="PROSITE" id="PS50879"/>
    </source>
</evidence>
<dbReference type="Pfam" id="PF13456">
    <property type="entry name" value="RVT_3"/>
    <property type="match status" value="1"/>
</dbReference>
<sequence length="182" mass="19375">MLNTDGSSLGNPGLVGAAGIIKDSAGHVHLAYQFALGTGTIVLAELTVVWRGLELALTYGFAPLVVEVDATTVISLLKSRASGKWEVQHLIMRIVCLQQLPVADVQHVFREANGAADHLAKEAASLQLTPVFSGAFFALTDRESLTFAEGDDGFMTWPKSFSFRGGFVTGFGVMSTTRGNDD</sequence>
<dbReference type="InterPro" id="IPR012337">
    <property type="entry name" value="RNaseH-like_sf"/>
</dbReference>
<proteinExistence type="predicted"/>
<feature type="domain" description="RNase H type-1" evidence="1">
    <location>
        <begin position="1"/>
        <end position="125"/>
    </location>
</feature>
<reference evidence="2" key="1">
    <citation type="submission" date="2020-06" db="EMBL/GenBank/DDBJ databases">
        <authorList>
            <person name="Li T."/>
            <person name="Hu X."/>
            <person name="Zhang T."/>
            <person name="Song X."/>
            <person name="Zhang H."/>
            <person name="Dai N."/>
            <person name="Sheng W."/>
            <person name="Hou X."/>
            <person name="Wei L."/>
        </authorList>
    </citation>
    <scope>NUCLEOTIDE SEQUENCE</scope>
    <source>
        <strain evidence="2">G02</strain>
        <tissue evidence="2">Leaf</tissue>
    </source>
</reference>
<name>A0AAW2LC46_SESRA</name>
<dbReference type="CDD" id="cd06222">
    <property type="entry name" value="RNase_H_like"/>
    <property type="match status" value="1"/>
</dbReference>
<evidence type="ECO:0000313" key="2">
    <source>
        <dbReference type="EMBL" id="KAL0316503.1"/>
    </source>
</evidence>